<evidence type="ECO:0000313" key="4">
    <source>
        <dbReference type="EMBL" id="ROR34673.1"/>
    </source>
</evidence>
<protein>
    <recommendedName>
        <fullName evidence="3">Aminoglycoside phosphotransferase domain-containing protein</fullName>
    </recommendedName>
</protein>
<comment type="caution">
    <text evidence="4">The sequence shown here is derived from an EMBL/GenBank/DDBJ whole genome shotgun (WGS) entry which is preliminary data.</text>
</comment>
<dbReference type="GO" id="GO:0005524">
    <property type="term" value="F:ATP binding"/>
    <property type="evidence" value="ECO:0007669"/>
    <property type="project" value="UniProtKB-KW"/>
</dbReference>
<dbReference type="RefSeq" id="WP_245995108.1">
    <property type="nucleotide sequence ID" value="NZ_RJVI01000001.1"/>
</dbReference>
<proteinExistence type="predicted"/>
<organism evidence="4 5">
    <name type="scientific">Inmirania thermothiophila</name>
    <dbReference type="NCBI Taxonomy" id="1750597"/>
    <lineage>
        <taxon>Bacteria</taxon>
        <taxon>Pseudomonadati</taxon>
        <taxon>Pseudomonadota</taxon>
        <taxon>Gammaproteobacteria</taxon>
        <taxon>Chromatiales</taxon>
        <taxon>Ectothiorhodospiraceae</taxon>
        <taxon>Inmirania</taxon>
    </lineage>
</organism>
<evidence type="ECO:0000313" key="5">
    <source>
        <dbReference type="Proteomes" id="UP000276634"/>
    </source>
</evidence>
<dbReference type="InterPro" id="IPR011009">
    <property type="entry name" value="Kinase-like_dom_sf"/>
</dbReference>
<keyword evidence="1" id="KW-0547">Nucleotide-binding</keyword>
<dbReference type="Pfam" id="PF01636">
    <property type="entry name" value="APH"/>
    <property type="match status" value="1"/>
</dbReference>
<dbReference type="Gene3D" id="3.30.200.20">
    <property type="entry name" value="Phosphorylase Kinase, domain 1"/>
    <property type="match status" value="1"/>
</dbReference>
<name>A0A3N1Y785_9GAMM</name>
<keyword evidence="5" id="KW-1185">Reference proteome</keyword>
<evidence type="ECO:0000259" key="3">
    <source>
        <dbReference type="Pfam" id="PF01636"/>
    </source>
</evidence>
<gene>
    <name evidence="4" type="ORF">EDC57_0574</name>
</gene>
<dbReference type="AlphaFoldDB" id="A0A3N1Y785"/>
<dbReference type="SUPFAM" id="SSF56112">
    <property type="entry name" value="Protein kinase-like (PK-like)"/>
    <property type="match status" value="1"/>
</dbReference>
<dbReference type="Gene3D" id="3.90.1200.10">
    <property type="match status" value="1"/>
</dbReference>
<dbReference type="Proteomes" id="UP000276634">
    <property type="component" value="Unassembled WGS sequence"/>
</dbReference>
<dbReference type="PANTHER" id="PTHR33540">
    <property type="entry name" value="TRNA THREONYLCARBAMOYLADENOSINE BIOSYNTHESIS PROTEIN TSAE"/>
    <property type="match status" value="1"/>
</dbReference>
<dbReference type="InterPro" id="IPR002575">
    <property type="entry name" value="Aminoglycoside_PTrfase"/>
</dbReference>
<evidence type="ECO:0000256" key="2">
    <source>
        <dbReference type="ARBA" id="ARBA00022840"/>
    </source>
</evidence>
<accession>A0A3N1Y785</accession>
<feature type="domain" description="Aminoglycoside phosphotransferase" evidence="3">
    <location>
        <begin position="30"/>
        <end position="251"/>
    </location>
</feature>
<keyword evidence="2" id="KW-0067">ATP-binding</keyword>
<dbReference type="EMBL" id="RJVI01000001">
    <property type="protein sequence ID" value="ROR34673.1"/>
    <property type="molecule type" value="Genomic_DNA"/>
</dbReference>
<reference evidence="4 5" key="1">
    <citation type="submission" date="2018-11" db="EMBL/GenBank/DDBJ databases">
        <title>Genomic Encyclopedia of Type Strains, Phase IV (KMG-IV): sequencing the most valuable type-strain genomes for metagenomic binning, comparative biology and taxonomic classification.</title>
        <authorList>
            <person name="Goeker M."/>
        </authorList>
    </citation>
    <scope>NUCLEOTIDE SEQUENCE [LARGE SCALE GENOMIC DNA]</scope>
    <source>
        <strain evidence="4 5">DSM 100275</strain>
    </source>
</reference>
<dbReference type="PANTHER" id="PTHR33540:SF1">
    <property type="entry name" value="N-ACETYLMURAMATE_N-ACETYLGLUCOSAMINE KINASE"/>
    <property type="match status" value="1"/>
</dbReference>
<sequence length="339" mass="37056">MGAGQAMAAERAERLRAWLAARLGTAVPPLEPLAGDASFRRYFRLHLGGLGLVAVDAPPEREDSAPFVRLAGRLAALGVAVPRVLAADLAEGFLLVTDLGDTCYLEALREGDADALYGAALETLLRMQAGARPWAATLPPYDEALLRAELDLFPRWYLGRHLGARLGAAARRVLESAWRRLVAEALAQPRLFVHRDYHARNLMRLPEGGPGVLDFQDAVLGPATYDLVSLLRDCYIAWPPARVRGWALAWRAEARALGLLPDVGEARFLRWFDWMGVQRHLKAAGIFARLYHRDGKPGYLADIPRTLGYVTAVCEAYGELRPLGRLLADLGAEAAPCAP</sequence>
<evidence type="ECO:0000256" key="1">
    <source>
        <dbReference type="ARBA" id="ARBA00022741"/>
    </source>
</evidence>